<evidence type="ECO:0000256" key="1">
    <source>
        <dbReference type="ARBA" id="ARBA00002668"/>
    </source>
</evidence>
<dbReference type="UniPathway" id="UPA00143"/>
<comment type="caution">
    <text evidence="6">The sequence shown here is derived from an EMBL/GenBank/DDBJ whole genome shotgun (WGS) entry which is preliminary data.</text>
</comment>
<organism evidence="6 7">
    <name type="scientific">Malus domestica</name>
    <name type="common">Apple</name>
    <name type="synonym">Pyrus malus</name>
    <dbReference type="NCBI Taxonomy" id="3750"/>
    <lineage>
        <taxon>Eukaryota</taxon>
        <taxon>Viridiplantae</taxon>
        <taxon>Streptophyta</taxon>
        <taxon>Embryophyta</taxon>
        <taxon>Tracheophyta</taxon>
        <taxon>Spermatophyta</taxon>
        <taxon>Magnoliopsida</taxon>
        <taxon>eudicotyledons</taxon>
        <taxon>Gunneridae</taxon>
        <taxon>Pentapetalae</taxon>
        <taxon>rosids</taxon>
        <taxon>fabids</taxon>
        <taxon>Rosales</taxon>
        <taxon>Rosaceae</taxon>
        <taxon>Amygdaloideae</taxon>
        <taxon>Maleae</taxon>
        <taxon>Malus</taxon>
    </lineage>
</organism>
<dbReference type="STRING" id="3750.A0A498IA94"/>
<dbReference type="PANTHER" id="PTHR31060:SF7">
    <property type="entry name" value="OS06G0129200 PROTEIN"/>
    <property type="match status" value="1"/>
</dbReference>
<dbReference type="Proteomes" id="UP000290289">
    <property type="component" value="Chromosome 14"/>
</dbReference>
<dbReference type="GO" id="GO:0016567">
    <property type="term" value="P:protein ubiquitination"/>
    <property type="evidence" value="ECO:0007669"/>
    <property type="project" value="UniProtKB-UniPathway"/>
</dbReference>
<dbReference type="InterPro" id="IPR011333">
    <property type="entry name" value="SKP1/BTB/POZ_sf"/>
</dbReference>
<gene>
    <name evidence="6" type="ORF">DVH24_040014</name>
</gene>
<sequence length="501" mass="55545">MDKALQTKPCRFGDRKNSDVVICLKNREGTPKRFCSHSLVLINRSKYFANRLSHPSSSDCINIHCSEVNYDHHVNLLKLLYLPADSILDSFDSVKSALGILQVAVAFLCEEIARCCIQYLEAVPWEDKEEELILKAVSKLGSIAMPILARIQPVDLAATKNVFVSAVRVATSISGPCPPFGNELKTSAQEQVEFMLGDDEDAPLVTADDEVKSVLRMGLLQIYSTFEKELSALLLEPDLVSDRAEEKILHSLSDLEWMCNILGKMDLMKDFVSNWAESSSNVLGVVEDKKLDSFMWGLKIKLIEVTAKVLEAVGYGNVILPTPIRASLLKTWLPYIRKMKPLLDSKGSEGTGFPYKMSEDLCQNIEGAMVTLVLALPSNDQADILADWMGAEQVRYPDLSEAFEVWCFRTKSAKRRLVEGLDGAAGNATNIKSKKKKKKKPRQVGSPKNPTNLKLSCNATSPNPPKYRLIFFSFSTSVMMSSCSLLTLPSSSSSLILIFIS</sequence>
<evidence type="ECO:0000313" key="6">
    <source>
        <dbReference type="EMBL" id="RXH78043.1"/>
    </source>
</evidence>
<dbReference type="InterPro" id="IPR058039">
    <property type="entry name" value="At3g05675-like_ankyrin"/>
</dbReference>
<evidence type="ECO:0000256" key="2">
    <source>
        <dbReference type="ARBA" id="ARBA00004906"/>
    </source>
</evidence>
<name>A0A498IA94_MALDO</name>
<protein>
    <recommendedName>
        <fullName evidence="5">BTB domain-containing protein</fullName>
    </recommendedName>
</protein>
<evidence type="ECO:0000256" key="4">
    <source>
        <dbReference type="SAM" id="MobiDB-lite"/>
    </source>
</evidence>
<dbReference type="Gene3D" id="3.30.710.10">
    <property type="entry name" value="Potassium Channel Kv1.1, Chain A"/>
    <property type="match status" value="1"/>
</dbReference>
<dbReference type="AlphaFoldDB" id="A0A498IA94"/>
<evidence type="ECO:0000313" key="7">
    <source>
        <dbReference type="Proteomes" id="UP000290289"/>
    </source>
</evidence>
<accession>A0A498IA94</accession>
<keyword evidence="3" id="KW-0833">Ubl conjugation pathway</keyword>
<dbReference type="PANTHER" id="PTHR31060">
    <property type="entry name" value="OSJNBA0011J08.25 PROTEIN-RELATED"/>
    <property type="match status" value="1"/>
</dbReference>
<dbReference type="SMART" id="SM00225">
    <property type="entry name" value="BTB"/>
    <property type="match status" value="1"/>
</dbReference>
<keyword evidence="7" id="KW-1185">Reference proteome</keyword>
<evidence type="ECO:0000259" key="5">
    <source>
        <dbReference type="PROSITE" id="PS50097"/>
    </source>
</evidence>
<dbReference type="SUPFAM" id="SSF54695">
    <property type="entry name" value="POZ domain"/>
    <property type="match status" value="1"/>
</dbReference>
<reference evidence="6 7" key="1">
    <citation type="submission" date="2018-10" db="EMBL/GenBank/DDBJ databases">
        <title>A high-quality apple genome assembly.</title>
        <authorList>
            <person name="Hu J."/>
        </authorList>
    </citation>
    <scope>NUCLEOTIDE SEQUENCE [LARGE SCALE GENOMIC DNA]</scope>
    <source>
        <strain evidence="7">cv. HFTH1</strain>
        <tissue evidence="6">Young leaf</tissue>
    </source>
</reference>
<comment type="pathway">
    <text evidence="2">Protein modification; protein ubiquitination.</text>
</comment>
<feature type="compositionally biased region" description="Basic residues" evidence="4">
    <location>
        <begin position="432"/>
        <end position="442"/>
    </location>
</feature>
<dbReference type="PROSITE" id="PS50097">
    <property type="entry name" value="BTB"/>
    <property type="match status" value="1"/>
</dbReference>
<proteinExistence type="predicted"/>
<feature type="region of interest" description="Disordered" evidence="4">
    <location>
        <begin position="431"/>
        <end position="460"/>
    </location>
</feature>
<dbReference type="EMBL" id="RDQH01000340">
    <property type="protein sequence ID" value="RXH78043.1"/>
    <property type="molecule type" value="Genomic_DNA"/>
</dbReference>
<dbReference type="Pfam" id="PF00651">
    <property type="entry name" value="BTB"/>
    <property type="match status" value="1"/>
</dbReference>
<comment type="function">
    <text evidence="1">May act as a substrate-specific adapter of an E3 ubiquitin-protein ligase complex (CUL3-RBX1-BTB) which mediates the ubiquitination and subsequent proteasomal degradation of target proteins.</text>
</comment>
<dbReference type="InterPro" id="IPR038920">
    <property type="entry name" value="At3g05675-like"/>
</dbReference>
<dbReference type="Pfam" id="PF25553">
    <property type="entry name" value="BTB-POZ_ANK-like"/>
    <property type="match status" value="1"/>
</dbReference>
<evidence type="ECO:0000256" key="3">
    <source>
        <dbReference type="ARBA" id="ARBA00022786"/>
    </source>
</evidence>
<dbReference type="InterPro" id="IPR000210">
    <property type="entry name" value="BTB/POZ_dom"/>
</dbReference>
<feature type="domain" description="BTB" evidence="5">
    <location>
        <begin position="18"/>
        <end position="81"/>
    </location>
</feature>
<feature type="compositionally biased region" description="Polar residues" evidence="4">
    <location>
        <begin position="446"/>
        <end position="460"/>
    </location>
</feature>